<evidence type="ECO:0000313" key="3">
    <source>
        <dbReference type="Proteomes" id="UP000178912"/>
    </source>
</evidence>
<feature type="compositionally biased region" description="Low complexity" evidence="1">
    <location>
        <begin position="340"/>
        <end position="351"/>
    </location>
</feature>
<feature type="region of interest" description="Disordered" evidence="1">
    <location>
        <begin position="1"/>
        <end position="21"/>
    </location>
</feature>
<dbReference type="EMBL" id="FJUX01000026">
    <property type="protein sequence ID" value="CZS96287.1"/>
    <property type="molecule type" value="Genomic_DNA"/>
</dbReference>
<name>A0A1E1KE07_9HELO</name>
<feature type="compositionally biased region" description="Polar residues" evidence="1">
    <location>
        <begin position="1"/>
        <end position="13"/>
    </location>
</feature>
<protein>
    <submittedName>
        <fullName evidence="2">Uncharacterized protein</fullName>
    </submittedName>
</protein>
<feature type="region of interest" description="Disordered" evidence="1">
    <location>
        <begin position="175"/>
        <end position="288"/>
    </location>
</feature>
<feature type="compositionally biased region" description="Gly residues" evidence="1">
    <location>
        <begin position="118"/>
        <end position="139"/>
    </location>
</feature>
<evidence type="ECO:0000313" key="2">
    <source>
        <dbReference type="EMBL" id="CZS96287.1"/>
    </source>
</evidence>
<dbReference type="AlphaFoldDB" id="A0A1E1KE07"/>
<accession>A0A1E1KE07</accession>
<reference evidence="3" key="1">
    <citation type="submission" date="2016-03" db="EMBL/GenBank/DDBJ databases">
        <authorList>
            <person name="Guldener U."/>
        </authorList>
    </citation>
    <scope>NUCLEOTIDE SEQUENCE [LARGE SCALE GENOMIC DNA]</scope>
    <source>
        <strain evidence="3">04CH-RAC-A.6.1</strain>
    </source>
</reference>
<feature type="compositionally biased region" description="Polar residues" evidence="1">
    <location>
        <begin position="239"/>
        <end position="249"/>
    </location>
</feature>
<sequence length="801" mass="86767">MLLVSQAPTNNRPGNIPGGSRADRRLFNRDATMWWNQAGQQQTDPSSDRCWQCNVARRAKDCSLITTGYPCTLCAAAGRGAECRNGLPSVDFERSLLENVFNARLPTRQGGQSRLYNSGGGPSGMGSGGNGNGGMGSGGMGNSGMGGNGGNGNNSSGVGYNTYVPYVSPYQPPAGISTSGFGPPLGNPNTGFGPPPGNSQGSMGSGPSGRPSTSPQSLNSSGGGPSRRHRPRRTPIAGSASSSRPSNRRQPVAGTPYGASRPGRRDEPEQDDYASPYMDVDPEEMQPRDATPGICVRCKRLNLICNPERPCQNCLKSFSVCRDNDLMRPFLPSRTGSGPGPDIGSPPRGDGNLYGPIPVSRSRPGNANSNDRALAWEDIYAANGADDSDNRESLGYNALPERDIEGQPIDASAQERRGDLDLSDIPLAYNFTPPFPGMADAEYEDSIDRIIETGVLAAQTWMGRGEPQLSMTEEERQLVDPALLESDMIEAQERRTASDRLRAYQMYRADHPRAQPQSMETPNVFQGARQVVAMHLGGPLTPALAPWQPRIPPPVSNRPLLNLPPFASWNWEGVEGDNSIRGPSTWPFSRISPQQPHGGRYSIYIDNRDENCMEAPRAVALPQRYAGDYDENINGPKGKYKKGDLCGDKPSRPCECIDAARVEHRQNDFMTCVPCHEIRYNRRGNQGVNLERRKAYLCRPCADLAIAGNCTGMPIGLDCVCQTTMKETWLCHLHRDVVDQEFVAGVANAEAVLIAMGVEEKCISCGLNGPERNSGVFSCKICRGWVNFRRPTPAPVGMQFR</sequence>
<evidence type="ECO:0000256" key="1">
    <source>
        <dbReference type="SAM" id="MobiDB-lite"/>
    </source>
</evidence>
<feature type="compositionally biased region" description="Low complexity" evidence="1">
    <location>
        <begin position="180"/>
        <end position="202"/>
    </location>
</feature>
<gene>
    <name evidence="2" type="ORF">RAG0_05671</name>
</gene>
<dbReference type="OrthoDB" id="3558301at2759"/>
<keyword evidence="3" id="KW-1185">Reference proteome</keyword>
<feature type="region of interest" description="Disordered" evidence="1">
    <location>
        <begin position="108"/>
        <end position="139"/>
    </location>
</feature>
<proteinExistence type="predicted"/>
<dbReference type="Proteomes" id="UP000178912">
    <property type="component" value="Unassembled WGS sequence"/>
</dbReference>
<organism evidence="2 3">
    <name type="scientific">Rhynchosporium agropyri</name>
    <dbReference type="NCBI Taxonomy" id="914238"/>
    <lineage>
        <taxon>Eukaryota</taxon>
        <taxon>Fungi</taxon>
        <taxon>Dikarya</taxon>
        <taxon>Ascomycota</taxon>
        <taxon>Pezizomycotina</taxon>
        <taxon>Leotiomycetes</taxon>
        <taxon>Helotiales</taxon>
        <taxon>Ploettnerulaceae</taxon>
        <taxon>Rhynchosporium</taxon>
    </lineage>
</organism>
<feature type="region of interest" description="Disordered" evidence="1">
    <location>
        <begin position="331"/>
        <end position="370"/>
    </location>
</feature>